<feature type="non-terminal residue" evidence="1">
    <location>
        <position position="1"/>
    </location>
</feature>
<comment type="caution">
    <text evidence="1">The sequence shown here is derived from an EMBL/GenBank/DDBJ whole genome shotgun (WGS) entry which is preliminary data.</text>
</comment>
<sequence>MPEGQDPDVQSTLAALFEPMSSVSVYSHTEPSAELPESLVQVAAAKLIVGYPNGGNMDMVTSARTTNINKFKFLSMQFFYCTRAFQTRVFDGVTETKELGRAIPVASSTVHTMNPSWNKDMRTLPQGLRFESPCPDVIQNQTLVLAPPPTGSLTGEASTIDACTALVVSGELIGGASGMARYVDKSGYIANIGILSGPVSIALQGGLNSRSGPLDLTTQ</sequence>
<reference evidence="1" key="1">
    <citation type="submission" date="2023-06" db="EMBL/GenBank/DDBJ databases">
        <title>Genome-scale phylogeny and comparative genomics of the fungal order Sordariales.</title>
        <authorList>
            <consortium name="Lawrence Berkeley National Laboratory"/>
            <person name="Hensen N."/>
            <person name="Bonometti L."/>
            <person name="Westerberg I."/>
            <person name="Brannstrom I.O."/>
            <person name="Guillou S."/>
            <person name="Cros-Aarteil S."/>
            <person name="Calhoun S."/>
            <person name="Haridas S."/>
            <person name="Kuo A."/>
            <person name="Mondo S."/>
            <person name="Pangilinan J."/>
            <person name="Riley R."/>
            <person name="Labutti K."/>
            <person name="Andreopoulos B."/>
            <person name="Lipzen A."/>
            <person name="Chen C."/>
            <person name="Yanf M."/>
            <person name="Daum C."/>
            <person name="Ng V."/>
            <person name="Clum A."/>
            <person name="Steindorff A."/>
            <person name="Ohm R."/>
            <person name="Martin F."/>
            <person name="Silar P."/>
            <person name="Natvig D."/>
            <person name="Lalanne C."/>
            <person name="Gautier V."/>
            <person name="Ament-Velasquez S.L."/>
            <person name="Kruys A."/>
            <person name="Hutchinson M.I."/>
            <person name="Powell A.J."/>
            <person name="Barry K."/>
            <person name="Miller A.N."/>
            <person name="Grigoriev I.V."/>
            <person name="Debuchy R."/>
            <person name="Gladieux P."/>
            <person name="Thoren M.H."/>
            <person name="Johannesson H."/>
        </authorList>
    </citation>
    <scope>NUCLEOTIDE SEQUENCE</scope>
    <source>
        <strain evidence="1">CBS 606.72</strain>
    </source>
</reference>
<name>A0AA39XET6_9PEZI</name>
<evidence type="ECO:0000313" key="2">
    <source>
        <dbReference type="Proteomes" id="UP001175000"/>
    </source>
</evidence>
<proteinExistence type="predicted"/>
<dbReference type="Proteomes" id="UP001175000">
    <property type="component" value="Unassembled WGS sequence"/>
</dbReference>
<dbReference type="AlphaFoldDB" id="A0AA39XET6"/>
<evidence type="ECO:0000313" key="1">
    <source>
        <dbReference type="EMBL" id="KAK0632639.1"/>
    </source>
</evidence>
<protein>
    <submittedName>
        <fullName evidence="1">Uncharacterized protein</fullName>
    </submittedName>
</protein>
<keyword evidence="2" id="KW-1185">Reference proteome</keyword>
<organism evidence="1 2">
    <name type="scientific">Immersiella caudata</name>
    <dbReference type="NCBI Taxonomy" id="314043"/>
    <lineage>
        <taxon>Eukaryota</taxon>
        <taxon>Fungi</taxon>
        <taxon>Dikarya</taxon>
        <taxon>Ascomycota</taxon>
        <taxon>Pezizomycotina</taxon>
        <taxon>Sordariomycetes</taxon>
        <taxon>Sordariomycetidae</taxon>
        <taxon>Sordariales</taxon>
        <taxon>Lasiosphaeriaceae</taxon>
        <taxon>Immersiella</taxon>
    </lineage>
</organism>
<accession>A0AA39XET6</accession>
<gene>
    <name evidence="1" type="ORF">B0T14DRAFT_504783</name>
</gene>
<dbReference type="EMBL" id="JAULSU010000001">
    <property type="protein sequence ID" value="KAK0632639.1"/>
    <property type="molecule type" value="Genomic_DNA"/>
</dbReference>